<dbReference type="Pfam" id="PF22322">
    <property type="entry name" value="DUF6973"/>
    <property type="match status" value="1"/>
</dbReference>
<feature type="non-terminal residue" evidence="3">
    <location>
        <position position="1"/>
    </location>
</feature>
<evidence type="ECO:0000313" key="4">
    <source>
        <dbReference type="Proteomes" id="UP001604282"/>
    </source>
</evidence>
<dbReference type="RefSeq" id="WP_392883828.1">
    <property type="nucleotide sequence ID" value="NZ_JBICZW010000016.1"/>
</dbReference>
<feature type="domain" description="DUF6973" evidence="2">
    <location>
        <begin position="258"/>
        <end position="353"/>
    </location>
</feature>
<feature type="compositionally biased region" description="Basic and acidic residues" evidence="1">
    <location>
        <begin position="198"/>
        <end position="212"/>
    </location>
</feature>
<dbReference type="Gene3D" id="2.180.10.10">
    <property type="entry name" value="RHS repeat-associated core"/>
    <property type="match status" value="1"/>
</dbReference>
<dbReference type="EMBL" id="JBICZW010000016">
    <property type="protein sequence ID" value="MFG3192051.1"/>
    <property type="molecule type" value="Genomic_DNA"/>
</dbReference>
<feature type="region of interest" description="Disordered" evidence="1">
    <location>
        <begin position="161"/>
        <end position="212"/>
    </location>
</feature>
<dbReference type="InterPro" id="IPR054246">
    <property type="entry name" value="DUF6973"/>
</dbReference>
<keyword evidence="4" id="KW-1185">Reference proteome</keyword>
<gene>
    <name evidence="3" type="ORF">ACGFYS_24280</name>
</gene>
<evidence type="ECO:0000313" key="3">
    <source>
        <dbReference type="EMBL" id="MFG3192051.1"/>
    </source>
</evidence>
<feature type="region of interest" description="Disordered" evidence="1">
    <location>
        <begin position="17"/>
        <end position="36"/>
    </location>
</feature>
<organism evidence="3 4">
    <name type="scientific">Streptomyces omiyaensis</name>
    <dbReference type="NCBI Taxonomy" id="68247"/>
    <lineage>
        <taxon>Bacteria</taxon>
        <taxon>Bacillati</taxon>
        <taxon>Actinomycetota</taxon>
        <taxon>Actinomycetes</taxon>
        <taxon>Kitasatosporales</taxon>
        <taxon>Streptomycetaceae</taxon>
        <taxon>Streptomyces</taxon>
    </lineage>
</organism>
<evidence type="ECO:0000256" key="1">
    <source>
        <dbReference type="SAM" id="MobiDB-lite"/>
    </source>
</evidence>
<dbReference type="NCBIfam" id="TIGR03696">
    <property type="entry name" value="Rhs_assc_core"/>
    <property type="match status" value="1"/>
</dbReference>
<accession>A0ABW7BXK9</accession>
<protein>
    <submittedName>
        <fullName evidence="3">RHS repeat domain-containing protein</fullName>
    </submittedName>
</protein>
<proteinExistence type="predicted"/>
<reference evidence="3 4" key="1">
    <citation type="submission" date="2024-10" db="EMBL/GenBank/DDBJ databases">
        <title>The Natural Products Discovery Center: Release of the First 8490 Sequenced Strains for Exploring Actinobacteria Biosynthetic Diversity.</title>
        <authorList>
            <person name="Kalkreuter E."/>
            <person name="Kautsar S.A."/>
            <person name="Yang D."/>
            <person name="Bader C.D."/>
            <person name="Teijaro C.N."/>
            <person name="Fluegel L."/>
            <person name="Davis C.M."/>
            <person name="Simpson J.R."/>
            <person name="Lauterbach L."/>
            <person name="Steele A.D."/>
            <person name="Gui C."/>
            <person name="Meng S."/>
            <person name="Li G."/>
            <person name="Viehrig K."/>
            <person name="Ye F."/>
            <person name="Su P."/>
            <person name="Kiefer A.F."/>
            <person name="Nichols A."/>
            <person name="Cepeda A.J."/>
            <person name="Yan W."/>
            <person name="Fan B."/>
            <person name="Jiang Y."/>
            <person name="Adhikari A."/>
            <person name="Zheng C.-J."/>
            <person name="Schuster L."/>
            <person name="Cowan T.M."/>
            <person name="Smanski M.J."/>
            <person name="Chevrette M.G."/>
            <person name="De Carvalho L.P.S."/>
            <person name="Shen B."/>
        </authorList>
    </citation>
    <scope>NUCLEOTIDE SEQUENCE [LARGE SCALE GENOMIC DNA]</scope>
    <source>
        <strain evidence="3 4">NPDC048229</strain>
    </source>
</reference>
<dbReference type="PANTHER" id="PTHR32305:SF17">
    <property type="entry name" value="TRNA NUCLEASE WAPA"/>
    <property type="match status" value="1"/>
</dbReference>
<dbReference type="Proteomes" id="UP001604282">
    <property type="component" value="Unassembled WGS sequence"/>
</dbReference>
<sequence length="400" mass="43593">LFRIGLRHSDILPTCPTGQARSDATRSCGRPHSKDSRVGLLVSDHHNTNTLSISASSLATNRRKTMPFGGERGAAPYFWPGTKGFVGGDIDTTTGLTHIGAREYDTALGQFISVDPILSLDQAQSLNGYSYANNNSVTTSDPTGMRADDARCGGTNGANRCGSASNGTKATGAVPGDVQQPSEGGDYIGETVAGNAGEDQKTKEEVDRERKRNREREVLRLEDEYLDRQTAPLCCNDDDGADNGPYFWQKPNQAEMNMCLLSLAECSTAYAIAGWAEETAGKYWRKIGLRKGGQNALQHFLWQARLTVELGEEGATRLADAHEAYLDIRERGDRMADLYNNPKTIEVGRKPLESTWSEPFPGIAQNNITEGEIVDAVDAYLSTGDYAVKANFGTYENRKF</sequence>
<dbReference type="InterPro" id="IPR050708">
    <property type="entry name" value="T6SS_VgrG/RHS"/>
</dbReference>
<name>A0ABW7BXK9_9ACTN</name>
<comment type="caution">
    <text evidence="3">The sequence shown here is derived from an EMBL/GenBank/DDBJ whole genome shotgun (WGS) entry which is preliminary data.</text>
</comment>
<evidence type="ECO:0000259" key="2">
    <source>
        <dbReference type="Pfam" id="PF22322"/>
    </source>
</evidence>
<dbReference type="PANTHER" id="PTHR32305">
    <property type="match status" value="1"/>
</dbReference>
<dbReference type="InterPro" id="IPR022385">
    <property type="entry name" value="Rhs_assc_core"/>
</dbReference>